<evidence type="ECO:0000313" key="1">
    <source>
        <dbReference type="EMBL" id="SHJ26416.1"/>
    </source>
</evidence>
<keyword evidence="2" id="KW-1185">Reference proteome</keyword>
<dbReference type="RefSeq" id="WP_131821489.1">
    <property type="nucleotide sequence ID" value="NZ_FQZM01000025.1"/>
</dbReference>
<accession>A0A1M6HW20</accession>
<dbReference type="InterPro" id="IPR036249">
    <property type="entry name" value="Thioredoxin-like_sf"/>
</dbReference>
<dbReference type="AlphaFoldDB" id="A0A1M6HW20"/>
<dbReference type="Proteomes" id="UP000184529">
    <property type="component" value="Unassembled WGS sequence"/>
</dbReference>
<protein>
    <recommendedName>
        <fullName evidence="3">Thioredoxin domain-containing protein</fullName>
    </recommendedName>
</protein>
<proteinExistence type="predicted"/>
<name>A0A1M6HW20_9FIRM</name>
<organism evidence="1 2">
    <name type="scientific">Desulfofundulus thermosubterraneus DSM 16057</name>
    <dbReference type="NCBI Taxonomy" id="1121432"/>
    <lineage>
        <taxon>Bacteria</taxon>
        <taxon>Bacillati</taxon>
        <taxon>Bacillota</taxon>
        <taxon>Clostridia</taxon>
        <taxon>Eubacteriales</taxon>
        <taxon>Peptococcaceae</taxon>
        <taxon>Desulfofundulus</taxon>
    </lineage>
</organism>
<dbReference type="NCBIfam" id="NF047660">
    <property type="entry name" value="HUIPC_Trx_selen"/>
    <property type="match status" value="1"/>
</dbReference>
<evidence type="ECO:0000313" key="2">
    <source>
        <dbReference type="Proteomes" id="UP000184529"/>
    </source>
</evidence>
<dbReference type="EMBL" id="FQZM01000025">
    <property type="protein sequence ID" value="SHJ26416.1"/>
    <property type="molecule type" value="Genomic_DNA"/>
</dbReference>
<dbReference type="SUPFAM" id="SSF52833">
    <property type="entry name" value="Thioredoxin-like"/>
    <property type="match status" value="1"/>
</dbReference>
<dbReference type="OrthoDB" id="1807534at2"/>
<sequence length="97" mass="10868">MRPILIEIIYEGDHCIPCVYMLETVEEAIGDMGDRVKLELVYLRQETGGRRYKELSEGLGGPAPIPSIFINGRLYFSTTPPVEELKQTLQGLLQAGE</sequence>
<dbReference type="STRING" id="1121432.SAMN02745219_02128"/>
<reference evidence="2" key="1">
    <citation type="submission" date="2016-11" db="EMBL/GenBank/DDBJ databases">
        <authorList>
            <person name="Varghese N."/>
            <person name="Submissions S."/>
        </authorList>
    </citation>
    <scope>NUCLEOTIDE SEQUENCE [LARGE SCALE GENOMIC DNA]</scope>
    <source>
        <strain evidence="2">DSM 16057</strain>
    </source>
</reference>
<gene>
    <name evidence="1" type="ORF">SAMN02745219_02128</name>
</gene>
<evidence type="ECO:0008006" key="3">
    <source>
        <dbReference type="Google" id="ProtNLM"/>
    </source>
</evidence>